<sequence length="58" mass="6848">MASKIEYLPLVDNVAEEMGRKIESIYPFLQLLNEAKVNTPEYTLLNKIWMDWCHYLDG</sequence>
<dbReference type="AlphaFoldDB" id="X0S404"/>
<organism evidence="1">
    <name type="scientific">marine sediment metagenome</name>
    <dbReference type="NCBI Taxonomy" id="412755"/>
    <lineage>
        <taxon>unclassified sequences</taxon>
        <taxon>metagenomes</taxon>
        <taxon>ecological metagenomes</taxon>
    </lineage>
</organism>
<comment type="caution">
    <text evidence="1">The sequence shown here is derived from an EMBL/GenBank/DDBJ whole genome shotgun (WGS) entry which is preliminary data.</text>
</comment>
<reference evidence="1" key="1">
    <citation type="journal article" date="2014" name="Front. Microbiol.">
        <title>High frequency of phylogenetically diverse reductive dehalogenase-homologous genes in deep subseafloor sedimentary metagenomes.</title>
        <authorList>
            <person name="Kawai M."/>
            <person name="Futagami T."/>
            <person name="Toyoda A."/>
            <person name="Takaki Y."/>
            <person name="Nishi S."/>
            <person name="Hori S."/>
            <person name="Arai W."/>
            <person name="Tsubouchi T."/>
            <person name="Morono Y."/>
            <person name="Uchiyama I."/>
            <person name="Ito T."/>
            <person name="Fujiyama A."/>
            <person name="Inagaki F."/>
            <person name="Takami H."/>
        </authorList>
    </citation>
    <scope>NUCLEOTIDE SEQUENCE</scope>
    <source>
        <strain evidence="1">Expedition CK06-06</strain>
    </source>
</reference>
<evidence type="ECO:0000313" key="1">
    <source>
        <dbReference type="EMBL" id="GAF70662.1"/>
    </source>
</evidence>
<name>X0S404_9ZZZZ</name>
<accession>X0S404</accession>
<proteinExistence type="predicted"/>
<dbReference type="EMBL" id="BARS01002647">
    <property type="protein sequence ID" value="GAF70662.1"/>
    <property type="molecule type" value="Genomic_DNA"/>
</dbReference>
<gene>
    <name evidence="1" type="ORF">S01H1_05078</name>
</gene>
<protein>
    <submittedName>
        <fullName evidence="1">Uncharacterized protein</fullName>
    </submittedName>
</protein>